<gene>
    <name evidence="2" type="ORF">AVDCRST_MAG41-2834</name>
</gene>
<feature type="region of interest" description="Disordered" evidence="1">
    <location>
        <begin position="1"/>
        <end position="61"/>
    </location>
</feature>
<dbReference type="EMBL" id="CADCTP010000262">
    <property type="protein sequence ID" value="CAA9270439.1"/>
    <property type="molecule type" value="Genomic_DNA"/>
</dbReference>
<evidence type="ECO:0000313" key="2">
    <source>
        <dbReference type="EMBL" id="CAA9270439.1"/>
    </source>
</evidence>
<feature type="compositionally biased region" description="Low complexity" evidence="1">
    <location>
        <begin position="1"/>
        <end position="10"/>
    </location>
</feature>
<protein>
    <submittedName>
        <fullName evidence="2">Uncharacterized protein</fullName>
    </submittedName>
</protein>
<accession>A0A6J4J641</accession>
<organism evidence="2">
    <name type="scientific">uncultured Mycobacteriales bacterium</name>
    <dbReference type="NCBI Taxonomy" id="581187"/>
    <lineage>
        <taxon>Bacteria</taxon>
        <taxon>Bacillati</taxon>
        <taxon>Actinomycetota</taxon>
        <taxon>Actinomycetes</taxon>
        <taxon>Mycobacteriales</taxon>
        <taxon>environmental samples</taxon>
    </lineage>
</organism>
<sequence length="61" mass="6577">ATRPAGRADPGPGPRRHRAVRRRAGPRAGRDGPARLLGDRLGLLAPGRRRRRRARGGRAAP</sequence>
<feature type="compositionally biased region" description="Low complexity" evidence="1">
    <location>
        <begin position="34"/>
        <end position="46"/>
    </location>
</feature>
<feature type="non-terminal residue" evidence="2">
    <location>
        <position position="1"/>
    </location>
</feature>
<reference evidence="2" key="1">
    <citation type="submission" date="2020-02" db="EMBL/GenBank/DDBJ databases">
        <authorList>
            <person name="Meier V. D."/>
        </authorList>
    </citation>
    <scope>NUCLEOTIDE SEQUENCE</scope>
    <source>
        <strain evidence="2">AVDCRST_MAG41</strain>
    </source>
</reference>
<feature type="compositionally biased region" description="Basic residues" evidence="1">
    <location>
        <begin position="14"/>
        <end position="25"/>
    </location>
</feature>
<proteinExistence type="predicted"/>
<feature type="non-terminal residue" evidence="2">
    <location>
        <position position="61"/>
    </location>
</feature>
<evidence type="ECO:0000256" key="1">
    <source>
        <dbReference type="SAM" id="MobiDB-lite"/>
    </source>
</evidence>
<feature type="compositionally biased region" description="Basic residues" evidence="1">
    <location>
        <begin position="47"/>
        <end position="61"/>
    </location>
</feature>
<dbReference type="AlphaFoldDB" id="A0A6J4J641"/>
<name>A0A6J4J641_9ACTN</name>